<protein>
    <submittedName>
        <fullName evidence="1">YlcI/YnfO family protein</fullName>
    </submittedName>
</protein>
<dbReference type="NCBIfam" id="NF041551">
    <property type="entry name" value="YlcI_YnfO_N"/>
    <property type="match status" value="1"/>
</dbReference>
<dbReference type="RefSeq" id="WP_340334900.1">
    <property type="nucleotide sequence ID" value="NZ_JBBKZS010000003.1"/>
</dbReference>
<gene>
    <name evidence="1" type="ORF">WKW79_09540</name>
</gene>
<dbReference type="Proteomes" id="UP001367030">
    <property type="component" value="Unassembled WGS sequence"/>
</dbReference>
<dbReference type="EMBL" id="JBBKZS010000003">
    <property type="protein sequence ID" value="MEJ8854809.1"/>
    <property type="molecule type" value="Genomic_DNA"/>
</dbReference>
<reference evidence="1 2" key="1">
    <citation type="submission" date="2024-03" db="EMBL/GenBank/DDBJ databases">
        <title>Novel species of the genus Variovorax.</title>
        <authorList>
            <person name="Liu Q."/>
            <person name="Xin Y.-H."/>
        </authorList>
    </citation>
    <scope>NUCLEOTIDE SEQUENCE [LARGE SCALE GENOMIC DNA]</scope>
    <source>
        <strain evidence="1 2">KACC 18901</strain>
    </source>
</reference>
<sequence length="93" mass="10221">MKSATIPSVRVATELRAQIEQVLGEDESLSSFVETAVRNTVRQRMEQADFVARGMRSLAKARKSGQYIEADEVLEGLAAQLAEARSRLAQAAR</sequence>
<name>A0ABU8X6S3_9BURK</name>
<keyword evidence="2" id="KW-1185">Reference proteome</keyword>
<proteinExistence type="predicted"/>
<organism evidence="1 2">
    <name type="scientific">Variovorax robiniae</name>
    <dbReference type="NCBI Taxonomy" id="1836199"/>
    <lineage>
        <taxon>Bacteria</taxon>
        <taxon>Pseudomonadati</taxon>
        <taxon>Pseudomonadota</taxon>
        <taxon>Betaproteobacteria</taxon>
        <taxon>Burkholderiales</taxon>
        <taxon>Comamonadaceae</taxon>
        <taxon>Variovorax</taxon>
    </lineage>
</organism>
<comment type="caution">
    <text evidence="1">The sequence shown here is derived from an EMBL/GenBank/DDBJ whole genome shotgun (WGS) entry which is preliminary data.</text>
</comment>
<evidence type="ECO:0000313" key="1">
    <source>
        <dbReference type="EMBL" id="MEJ8854809.1"/>
    </source>
</evidence>
<evidence type="ECO:0000313" key="2">
    <source>
        <dbReference type="Proteomes" id="UP001367030"/>
    </source>
</evidence>
<accession>A0ABU8X6S3</accession>